<dbReference type="PIRSF" id="PIRSF016202">
    <property type="entry name" value="PH1107"/>
    <property type="match status" value="1"/>
</dbReference>
<dbReference type="Proteomes" id="UP000198661">
    <property type="component" value="Unassembled WGS sequence"/>
</dbReference>
<dbReference type="EMBL" id="FOOK01000007">
    <property type="protein sequence ID" value="SFF86553.1"/>
    <property type="molecule type" value="Genomic_DNA"/>
</dbReference>
<keyword evidence="1" id="KW-0328">Glycosyltransferase</keyword>
<reference evidence="4 5" key="1">
    <citation type="submission" date="2016-10" db="EMBL/GenBank/DDBJ databases">
        <authorList>
            <person name="de Groot N.N."/>
        </authorList>
    </citation>
    <scope>NUCLEOTIDE SEQUENCE [LARGE SCALE GENOMIC DNA]</scope>
    <source>
        <strain evidence="4 5">DSM 44945</strain>
    </source>
</reference>
<gene>
    <name evidence="4" type="ORF">SAMN04488025_1079</name>
</gene>
<name>A0A1I2M4Z1_9BACL</name>
<dbReference type="GO" id="GO:0016787">
    <property type="term" value="F:hydrolase activity"/>
    <property type="evidence" value="ECO:0007669"/>
    <property type="project" value="UniProtKB-KW"/>
</dbReference>
<dbReference type="InterPro" id="IPR023296">
    <property type="entry name" value="Glyco_hydro_beta-prop_sf"/>
</dbReference>
<proteinExistence type="inferred from homology"/>
<sequence>MSKSSILFPFGSFVKHESNPILSPRGEGWESKDVFNPAAVVKDGKVYLLYRAEDRTGMGKWNGTSRIGLAVSEDGIRFERHPEPVLIPTEPYEADGGCEDPRVTQIGDTYYMTYTAYDGKNARMCLATSKDLFNWEKHGIVFPGWEGDQAREWSKAGAILPEKINGKYVMYFGDSCIWIAYSDDAIHWEPVKEPVLRPRENPDDFDSLLVEPGPQPLLTEEGILLIYNGARKLSESGRSGTGNIHAFPVRYEAGQVLFSRENPAQVIRRTETSFFAPESQAETEGQVDNVVFLEGLVEFKGAWYLYYGMADSHIGVAIYRP</sequence>
<comment type="similarity">
    <text evidence="3">Belongs to the glycosyl hydrolase 130 family.</text>
</comment>
<evidence type="ECO:0000313" key="4">
    <source>
        <dbReference type="EMBL" id="SFF86553.1"/>
    </source>
</evidence>
<keyword evidence="4" id="KW-0378">Hydrolase</keyword>
<evidence type="ECO:0000313" key="5">
    <source>
        <dbReference type="Proteomes" id="UP000198661"/>
    </source>
</evidence>
<accession>A0A1I2M4Z1</accession>
<dbReference type="Pfam" id="PF04041">
    <property type="entry name" value="Glyco_hydro_130"/>
    <property type="match status" value="1"/>
</dbReference>
<dbReference type="AlphaFoldDB" id="A0A1I2M4Z1"/>
<dbReference type="STRING" id="201973.SAMN04488025_1079"/>
<organism evidence="4 5">
    <name type="scientific">Planifilum fulgidum</name>
    <dbReference type="NCBI Taxonomy" id="201973"/>
    <lineage>
        <taxon>Bacteria</taxon>
        <taxon>Bacillati</taxon>
        <taxon>Bacillota</taxon>
        <taxon>Bacilli</taxon>
        <taxon>Bacillales</taxon>
        <taxon>Thermoactinomycetaceae</taxon>
        <taxon>Planifilum</taxon>
    </lineage>
</organism>
<dbReference type="CDD" id="cd18610">
    <property type="entry name" value="GH130_BT3780-like"/>
    <property type="match status" value="1"/>
</dbReference>
<protein>
    <submittedName>
        <fullName evidence="4">Predicted glycosyl hydrolase, GH43/DUF377 family</fullName>
    </submittedName>
</protein>
<keyword evidence="2" id="KW-0808">Transferase</keyword>
<evidence type="ECO:0000256" key="3">
    <source>
        <dbReference type="ARBA" id="ARBA00024356"/>
    </source>
</evidence>
<dbReference type="InterPro" id="IPR007184">
    <property type="entry name" value="Mannoside_phosphorylase"/>
</dbReference>
<evidence type="ECO:0000256" key="2">
    <source>
        <dbReference type="ARBA" id="ARBA00022679"/>
    </source>
</evidence>
<keyword evidence="5" id="KW-1185">Reference proteome</keyword>
<dbReference type="RefSeq" id="WP_177199006.1">
    <property type="nucleotide sequence ID" value="NZ_FOOK01000007.1"/>
</dbReference>
<dbReference type="SUPFAM" id="SSF75005">
    <property type="entry name" value="Arabinanase/levansucrase/invertase"/>
    <property type="match status" value="1"/>
</dbReference>
<evidence type="ECO:0000256" key="1">
    <source>
        <dbReference type="ARBA" id="ARBA00022676"/>
    </source>
</evidence>
<dbReference type="GO" id="GO:0016757">
    <property type="term" value="F:glycosyltransferase activity"/>
    <property type="evidence" value="ECO:0007669"/>
    <property type="project" value="UniProtKB-KW"/>
</dbReference>
<dbReference type="PANTHER" id="PTHR34106">
    <property type="entry name" value="GLYCOSIDASE"/>
    <property type="match status" value="1"/>
</dbReference>
<dbReference type="PANTHER" id="PTHR34106:SF5">
    <property type="entry name" value="GLYCOSIDASE"/>
    <property type="match status" value="1"/>
</dbReference>
<dbReference type="Gene3D" id="2.115.10.20">
    <property type="entry name" value="Glycosyl hydrolase domain, family 43"/>
    <property type="match status" value="1"/>
</dbReference>